<gene>
    <name evidence="1" type="ORF">Hamer_G016024</name>
</gene>
<sequence length="109" mass="11936">MSRGDDDDGDSFLHDQWGRGLMTPSDIETHLAEFWAPQPQARGVSMGQMCSSCGWWLPHPTVGHSQWPPPPTSLHGTYCPPTTLPGTPPKTSVGRRPPLDYLQQVASTV</sequence>
<evidence type="ECO:0000313" key="1">
    <source>
        <dbReference type="EMBL" id="KAG7155649.1"/>
    </source>
</evidence>
<dbReference type="AlphaFoldDB" id="A0A8J5JM31"/>
<feature type="non-terminal residue" evidence="1">
    <location>
        <position position="1"/>
    </location>
</feature>
<proteinExistence type="predicted"/>
<evidence type="ECO:0000313" key="2">
    <source>
        <dbReference type="Proteomes" id="UP000747542"/>
    </source>
</evidence>
<organism evidence="1 2">
    <name type="scientific">Homarus americanus</name>
    <name type="common">American lobster</name>
    <dbReference type="NCBI Taxonomy" id="6706"/>
    <lineage>
        <taxon>Eukaryota</taxon>
        <taxon>Metazoa</taxon>
        <taxon>Ecdysozoa</taxon>
        <taxon>Arthropoda</taxon>
        <taxon>Crustacea</taxon>
        <taxon>Multicrustacea</taxon>
        <taxon>Malacostraca</taxon>
        <taxon>Eumalacostraca</taxon>
        <taxon>Eucarida</taxon>
        <taxon>Decapoda</taxon>
        <taxon>Pleocyemata</taxon>
        <taxon>Astacidea</taxon>
        <taxon>Nephropoidea</taxon>
        <taxon>Nephropidae</taxon>
        <taxon>Homarus</taxon>
    </lineage>
</organism>
<dbReference type="EMBL" id="JAHLQT010041065">
    <property type="protein sequence ID" value="KAG7155649.1"/>
    <property type="molecule type" value="Genomic_DNA"/>
</dbReference>
<accession>A0A8J5JM31</accession>
<dbReference type="Proteomes" id="UP000747542">
    <property type="component" value="Unassembled WGS sequence"/>
</dbReference>
<keyword evidence="2" id="KW-1185">Reference proteome</keyword>
<name>A0A8J5JM31_HOMAM</name>
<comment type="caution">
    <text evidence="1">The sequence shown here is derived from an EMBL/GenBank/DDBJ whole genome shotgun (WGS) entry which is preliminary data.</text>
</comment>
<protein>
    <submittedName>
        <fullName evidence="1">Uncharacterized protein</fullName>
    </submittedName>
</protein>
<reference evidence="1" key="1">
    <citation type="journal article" date="2021" name="Sci. Adv.">
        <title>The American lobster genome reveals insights on longevity, neural, and immune adaptations.</title>
        <authorList>
            <person name="Polinski J.M."/>
            <person name="Zimin A.V."/>
            <person name="Clark K.F."/>
            <person name="Kohn A.B."/>
            <person name="Sadowski N."/>
            <person name="Timp W."/>
            <person name="Ptitsyn A."/>
            <person name="Khanna P."/>
            <person name="Romanova D.Y."/>
            <person name="Williams P."/>
            <person name="Greenwood S.J."/>
            <person name="Moroz L.L."/>
            <person name="Walt D.R."/>
            <person name="Bodnar A.G."/>
        </authorList>
    </citation>
    <scope>NUCLEOTIDE SEQUENCE</scope>
    <source>
        <strain evidence="1">GMGI-L3</strain>
    </source>
</reference>